<evidence type="ECO:0000313" key="2">
    <source>
        <dbReference type="Proteomes" id="UP000606786"/>
    </source>
</evidence>
<accession>A0A811UUL6</accession>
<dbReference type="Proteomes" id="UP000606786">
    <property type="component" value="Unassembled WGS sequence"/>
</dbReference>
<organism evidence="1 2">
    <name type="scientific">Ceratitis capitata</name>
    <name type="common">Mediterranean fruit fly</name>
    <name type="synonym">Tephritis capitata</name>
    <dbReference type="NCBI Taxonomy" id="7213"/>
    <lineage>
        <taxon>Eukaryota</taxon>
        <taxon>Metazoa</taxon>
        <taxon>Ecdysozoa</taxon>
        <taxon>Arthropoda</taxon>
        <taxon>Hexapoda</taxon>
        <taxon>Insecta</taxon>
        <taxon>Pterygota</taxon>
        <taxon>Neoptera</taxon>
        <taxon>Endopterygota</taxon>
        <taxon>Diptera</taxon>
        <taxon>Brachycera</taxon>
        <taxon>Muscomorpha</taxon>
        <taxon>Tephritoidea</taxon>
        <taxon>Tephritidae</taxon>
        <taxon>Ceratitis</taxon>
        <taxon>Ceratitis</taxon>
    </lineage>
</organism>
<proteinExistence type="predicted"/>
<dbReference type="EMBL" id="CAJHJT010000034">
    <property type="protein sequence ID" value="CAD7002381.1"/>
    <property type="molecule type" value="Genomic_DNA"/>
</dbReference>
<comment type="caution">
    <text evidence="1">The sequence shown here is derived from an EMBL/GenBank/DDBJ whole genome shotgun (WGS) entry which is preliminary data.</text>
</comment>
<dbReference type="AlphaFoldDB" id="A0A811UUL6"/>
<protein>
    <submittedName>
        <fullName evidence="1">(Mediterranean fruit fly) hypothetical protein</fullName>
    </submittedName>
</protein>
<evidence type="ECO:0000313" key="1">
    <source>
        <dbReference type="EMBL" id="CAD7002381.1"/>
    </source>
</evidence>
<gene>
    <name evidence="1" type="ORF">CCAP1982_LOCUS10875</name>
</gene>
<sequence>MYFQWPILQVSNGLQHNVFALSLRKAEVVRLKESSKYRMNFGITSCGLISACVMADKIKEYCSGGTCVTNVMM</sequence>
<reference evidence="1" key="1">
    <citation type="submission" date="2020-11" db="EMBL/GenBank/DDBJ databases">
        <authorList>
            <person name="Whitehead M."/>
        </authorList>
    </citation>
    <scope>NUCLEOTIDE SEQUENCE</scope>
    <source>
        <strain evidence="1">EGII</strain>
    </source>
</reference>
<keyword evidence="2" id="KW-1185">Reference proteome</keyword>
<name>A0A811UUL6_CERCA</name>